<accession>A0ABS5T5D6</accession>
<dbReference type="PANTHER" id="PTHR34982">
    <property type="entry name" value="YOP PROTEINS TRANSLOCATION PROTEIN L"/>
    <property type="match status" value="1"/>
</dbReference>
<evidence type="ECO:0000256" key="6">
    <source>
        <dbReference type="ARBA" id="ARBA00022927"/>
    </source>
</evidence>
<dbReference type="EMBL" id="JABBFO010000007">
    <property type="protein sequence ID" value="MBT0727559.1"/>
    <property type="molecule type" value="Genomic_DNA"/>
</dbReference>
<comment type="caution">
    <text evidence="9">The sequence shown here is derived from an EMBL/GenBank/DDBJ whole genome shotgun (WGS) entry which is preliminary data.</text>
</comment>
<dbReference type="Proteomes" id="UP000786875">
    <property type="component" value="Unassembled WGS sequence"/>
</dbReference>
<dbReference type="InterPro" id="IPR018035">
    <property type="entry name" value="Flagellar_FliH/T3SS_HrpE"/>
</dbReference>
<dbReference type="PANTHER" id="PTHR34982:SF1">
    <property type="entry name" value="FLAGELLAR ASSEMBLY PROTEIN FLIH"/>
    <property type="match status" value="1"/>
</dbReference>
<evidence type="ECO:0000256" key="3">
    <source>
        <dbReference type="ARBA" id="ARBA00016507"/>
    </source>
</evidence>
<dbReference type="Pfam" id="PF02108">
    <property type="entry name" value="FliH"/>
    <property type="match status" value="1"/>
</dbReference>
<organism evidence="9 10">
    <name type="scientific">Rosenbergiella australiborealis</name>
    <dbReference type="NCBI Taxonomy" id="1544696"/>
    <lineage>
        <taxon>Bacteria</taxon>
        <taxon>Pseudomonadati</taxon>
        <taxon>Pseudomonadota</taxon>
        <taxon>Gammaproteobacteria</taxon>
        <taxon>Enterobacterales</taxon>
        <taxon>Erwiniaceae</taxon>
        <taxon>Rosenbergiella</taxon>
    </lineage>
</organism>
<evidence type="ECO:0000313" key="10">
    <source>
        <dbReference type="Proteomes" id="UP000786875"/>
    </source>
</evidence>
<comment type="similarity">
    <text evidence="2">Belongs to the FliH family.</text>
</comment>
<evidence type="ECO:0000259" key="8">
    <source>
        <dbReference type="Pfam" id="PF02108"/>
    </source>
</evidence>
<keyword evidence="6" id="KW-0653">Protein transport</keyword>
<keyword evidence="4" id="KW-0813">Transport</keyword>
<proteinExistence type="inferred from homology"/>
<evidence type="ECO:0000256" key="5">
    <source>
        <dbReference type="ARBA" id="ARBA00022795"/>
    </source>
</evidence>
<keyword evidence="10" id="KW-1185">Reference proteome</keyword>
<keyword evidence="7" id="KW-1006">Bacterial flagellum protein export</keyword>
<comment type="function">
    <text evidence="1">Needed for flagellar regrowth and assembly.</text>
</comment>
<protein>
    <recommendedName>
        <fullName evidence="3">Flagellar assembly protein FliH</fullName>
    </recommendedName>
</protein>
<keyword evidence="5" id="KW-1005">Bacterial flagellum biogenesis</keyword>
<name>A0ABS5T5D6_9GAMM</name>
<feature type="domain" description="Flagellar assembly protein FliH/Type III secretion system HrpE" evidence="8">
    <location>
        <begin position="86"/>
        <end position="209"/>
    </location>
</feature>
<evidence type="ECO:0000256" key="2">
    <source>
        <dbReference type="ARBA" id="ARBA00006602"/>
    </source>
</evidence>
<gene>
    <name evidence="9" type="ORF">HGT73_09210</name>
</gene>
<reference evidence="9 10" key="1">
    <citation type="submission" date="2020-04" db="EMBL/GenBank/DDBJ databases">
        <title>Genome sequencing of Rosenbergiella species.</title>
        <authorList>
            <person name="Alvarez-Perez S."/>
            <person name="Lievens B."/>
        </authorList>
    </citation>
    <scope>NUCLEOTIDE SEQUENCE [LARGE SCALE GENOMIC DNA]</scope>
    <source>
        <strain evidence="9 10">CdVSA20.1</strain>
    </source>
</reference>
<evidence type="ECO:0000256" key="4">
    <source>
        <dbReference type="ARBA" id="ARBA00022448"/>
    </source>
</evidence>
<dbReference type="InterPro" id="IPR051472">
    <property type="entry name" value="T3SS_Stator/FliH"/>
</dbReference>
<evidence type="ECO:0000256" key="1">
    <source>
        <dbReference type="ARBA" id="ARBA00003041"/>
    </source>
</evidence>
<sequence length="225" mass="25097">MSKTLTPYRFPPLYTGQTVVPTVKSESPPPVDSQQQIDEAKADGFQQGFDEGTTRGFEQGRVEGQRQGFEAGRAEGLLESRHLFEQATAPIEAMVAKLNDFYAQAEQQQNTATLALVTRIAGLVIQQEIATRPELLLSWIDDKLAHEQLADTPFSIRVSDADFQALQQLAPEKIIEWKLHAHEQLARGECIIDTAQQHIDLGCQQRLDHCLSTLEQSLTTQENVS</sequence>
<dbReference type="RefSeq" id="WP_214213994.1">
    <property type="nucleotide sequence ID" value="NZ_JABBFO010000007.1"/>
</dbReference>
<evidence type="ECO:0000256" key="7">
    <source>
        <dbReference type="ARBA" id="ARBA00023225"/>
    </source>
</evidence>
<evidence type="ECO:0000313" key="9">
    <source>
        <dbReference type="EMBL" id="MBT0727559.1"/>
    </source>
</evidence>